<proteinExistence type="predicted"/>
<reference evidence="2 3" key="1">
    <citation type="submission" date="2018-01" db="EMBL/GenBank/DDBJ databases">
        <title>Draft genome sequence of Jishengella endophytica.</title>
        <authorList>
            <person name="Sahin N."/>
            <person name="Ay H."/>
            <person name="Saygin H."/>
        </authorList>
    </citation>
    <scope>NUCLEOTIDE SEQUENCE [LARGE SCALE GENOMIC DNA]</scope>
    <source>
        <strain evidence="2 3">DSM 45430</strain>
    </source>
</reference>
<evidence type="ECO:0000313" key="3">
    <source>
        <dbReference type="Proteomes" id="UP000248627"/>
    </source>
</evidence>
<accession>A0A2W2D9S2</accession>
<protein>
    <recommendedName>
        <fullName evidence="4">Guanylate cyclase domain-containing protein</fullName>
    </recommendedName>
</protein>
<dbReference type="AlphaFoldDB" id="A0A2W2D9S2"/>
<dbReference type="Gene3D" id="3.30.70.1230">
    <property type="entry name" value="Nucleotide cyclase"/>
    <property type="match status" value="1"/>
</dbReference>
<dbReference type="Proteomes" id="UP000248627">
    <property type="component" value="Unassembled WGS sequence"/>
</dbReference>
<name>A0A2W2D9S2_9ACTN</name>
<keyword evidence="3" id="KW-1185">Reference proteome</keyword>
<comment type="caution">
    <text evidence="2">The sequence shown here is derived from an EMBL/GenBank/DDBJ whole genome shotgun (WGS) entry which is preliminary data.</text>
</comment>
<sequence length="260" mass="28336">MNMPYPTFHFILVVDIEGFGKRTVPVQESLRKAMYEVVRTAFQDTHLDWESVVRLDRGDGILMLVPTTANSVVLAGPFVRALDAALREKARIYTVEHEIRMRVALHQGNCQQDADGWVGEALNTASRLVDAQPLRDALRAATRAQMALIVSDEIYRAVIRHGYRQIDPASFGAVPIEAKELREQAWIHVPDYPYPPGITPPAATTPPPQPPQQSASASQEPQAGASGRPAAGNHLAFHGNVTVGQDIVGGDKTVHGGEPT</sequence>
<evidence type="ECO:0000313" key="2">
    <source>
        <dbReference type="EMBL" id="PZF97499.1"/>
    </source>
</evidence>
<dbReference type="InterPro" id="IPR029787">
    <property type="entry name" value="Nucleotide_cyclase"/>
</dbReference>
<evidence type="ECO:0008006" key="4">
    <source>
        <dbReference type="Google" id="ProtNLM"/>
    </source>
</evidence>
<dbReference type="EMBL" id="POTX01000059">
    <property type="protein sequence ID" value="PZF97499.1"/>
    <property type="molecule type" value="Genomic_DNA"/>
</dbReference>
<gene>
    <name evidence="2" type="ORF">C1I93_11600</name>
</gene>
<evidence type="ECO:0000256" key="1">
    <source>
        <dbReference type="SAM" id="MobiDB-lite"/>
    </source>
</evidence>
<feature type="region of interest" description="Disordered" evidence="1">
    <location>
        <begin position="192"/>
        <end position="260"/>
    </location>
</feature>
<organism evidence="2 3">
    <name type="scientific">Micromonospora endophytica</name>
    <dbReference type="NCBI Taxonomy" id="515350"/>
    <lineage>
        <taxon>Bacteria</taxon>
        <taxon>Bacillati</taxon>
        <taxon>Actinomycetota</taxon>
        <taxon>Actinomycetes</taxon>
        <taxon>Micromonosporales</taxon>
        <taxon>Micromonosporaceae</taxon>
        <taxon>Micromonospora</taxon>
    </lineage>
</organism>
<feature type="compositionally biased region" description="Low complexity" evidence="1">
    <location>
        <begin position="212"/>
        <end position="227"/>
    </location>
</feature>
<feature type="compositionally biased region" description="Pro residues" evidence="1">
    <location>
        <begin position="192"/>
        <end position="211"/>
    </location>
</feature>
<dbReference type="SUPFAM" id="SSF55073">
    <property type="entry name" value="Nucleotide cyclase"/>
    <property type="match status" value="1"/>
</dbReference>